<gene>
    <name evidence="1" type="ORF">D1114_20985</name>
</gene>
<comment type="caution">
    <text evidence="1">The sequence shown here is derived from an EMBL/GenBank/DDBJ whole genome shotgun (WGS) entry which is preliminary data.</text>
</comment>
<accession>A0AAX1UFM8</accession>
<proteinExistence type="predicted"/>
<evidence type="ECO:0000313" key="1">
    <source>
        <dbReference type="EMBL" id="RHZ91150.1"/>
    </source>
</evidence>
<dbReference type="EMBL" id="QWGP01000038">
    <property type="protein sequence ID" value="RHZ91150.1"/>
    <property type="molecule type" value="Genomic_DNA"/>
</dbReference>
<dbReference type="AlphaFoldDB" id="A0AAX1UFM8"/>
<dbReference type="Proteomes" id="UP000266305">
    <property type="component" value="Unassembled WGS sequence"/>
</dbReference>
<evidence type="ECO:0000313" key="2">
    <source>
        <dbReference type="Proteomes" id="UP000266305"/>
    </source>
</evidence>
<dbReference type="RefSeq" id="WP_119001341.1">
    <property type="nucleotide sequence ID" value="NZ_QWGP01000038.1"/>
</dbReference>
<sequence length="60" mass="6640">MATVTISMKSPKWRIRACIMAAWLLSPFIRSEAMGDRVGAAMVGWIKRGVRLHAGNLRIG</sequence>
<organism evidence="1 2">
    <name type="scientific">Cereibacter sphaeroides</name>
    <name type="common">Rhodobacter sphaeroides</name>
    <dbReference type="NCBI Taxonomy" id="1063"/>
    <lineage>
        <taxon>Bacteria</taxon>
        <taxon>Pseudomonadati</taxon>
        <taxon>Pseudomonadota</taxon>
        <taxon>Alphaproteobacteria</taxon>
        <taxon>Rhodobacterales</taxon>
        <taxon>Paracoccaceae</taxon>
        <taxon>Cereibacter</taxon>
    </lineage>
</organism>
<protein>
    <submittedName>
        <fullName evidence="1">Uncharacterized protein</fullName>
    </submittedName>
</protein>
<name>A0AAX1UFM8_CERSP</name>
<reference evidence="1 2" key="1">
    <citation type="submission" date="2018-08" db="EMBL/GenBank/DDBJ databases">
        <title>Draft genome sequence of Rhodobacter sphaeroides FY.</title>
        <authorList>
            <person name="Rayyan A."/>
            <person name="Meyer T.E."/>
            <person name="Kyndt J.A."/>
        </authorList>
    </citation>
    <scope>NUCLEOTIDE SEQUENCE [LARGE SCALE GENOMIC DNA]</scope>
    <source>
        <strain evidence="1 2">FY</strain>
    </source>
</reference>